<sequence length="158" mass="17605">MEASPPTEREWEVSRSKQSGQSYIEQLGRCASVRPSGGPTQGATAKSTTASTSYTTHSRPPPMIAPPKLQNATKYCKFPGQSRHTTTECQELEDPGSSDESKSSYNPNRGMRSVRRKLWPQLLGVIRKEWPDQLGKLNSEVHSRYLSLSKDPAQRCPQ</sequence>
<keyword evidence="3" id="KW-1185">Reference proteome</keyword>
<accession>A0A9Q1JHQ4</accession>
<comment type="caution">
    <text evidence="2">The sequence shown here is derived from an EMBL/GenBank/DDBJ whole genome shotgun (WGS) entry which is preliminary data.</text>
</comment>
<gene>
    <name evidence="2" type="ORF">Cgig2_024214</name>
</gene>
<protein>
    <submittedName>
        <fullName evidence="2">Uncharacterized protein</fullName>
    </submittedName>
</protein>
<organism evidence="2 3">
    <name type="scientific">Carnegiea gigantea</name>
    <dbReference type="NCBI Taxonomy" id="171969"/>
    <lineage>
        <taxon>Eukaryota</taxon>
        <taxon>Viridiplantae</taxon>
        <taxon>Streptophyta</taxon>
        <taxon>Embryophyta</taxon>
        <taxon>Tracheophyta</taxon>
        <taxon>Spermatophyta</taxon>
        <taxon>Magnoliopsida</taxon>
        <taxon>eudicotyledons</taxon>
        <taxon>Gunneridae</taxon>
        <taxon>Pentapetalae</taxon>
        <taxon>Caryophyllales</taxon>
        <taxon>Cactineae</taxon>
        <taxon>Cactaceae</taxon>
        <taxon>Cactoideae</taxon>
        <taxon>Echinocereeae</taxon>
        <taxon>Carnegiea</taxon>
    </lineage>
</organism>
<dbReference type="EMBL" id="JAKOGI010003224">
    <property type="protein sequence ID" value="KAJ8420681.1"/>
    <property type="molecule type" value="Genomic_DNA"/>
</dbReference>
<evidence type="ECO:0000313" key="2">
    <source>
        <dbReference type="EMBL" id="KAJ8420681.1"/>
    </source>
</evidence>
<feature type="compositionally biased region" description="Low complexity" evidence="1">
    <location>
        <begin position="43"/>
        <end position="56"/>
    </location>
</feature>
<dbReference type="Proteomes" id="UP001153076">
    <property type="component" value="Unassembled WGS sequence"/>
</dbReference>
<name>A0A9Q1JHQ4_9CARY</name>
<dbReference type="AlphaFoldDB" id="A0A9Q1JHQ4"/>
<feature type="region of interest" description="Disordered" evidence="1">
    <location>
        <begin position="1"/>
        <end position="114"/>
    </location>
</feature>
<evidence type="ECO:0000256" key="1">
    <source>
        <dbReference type="SAM" id="MobiDB-lite"/>
    </source>
</evidence>
<proteinExistence type="predicted"/>
<reference evidence="2" key="1">
    <citation type="submission" date="2022-04" db="EMBL/GenBank/DDBJ databases">
        <title>Carnegiea gigantea Genome sequencing and assembly v2.</title>
        <authorList>
            <person name="Copetti D."/>
            <person name="Sanderson M.J."/>
            <person name="Burquez A."/>
            <person name="Wojciechowski M.F."/>
        </authorList>
    </citation>
    <scope>NUCLEOTIDE SEQUENCE</scope>
    <source>
        <strain evidence="2">SGP5-SGP5p</strain>
        <tissue evidence="2">Aerial part</tissue>
    </source>
</reference>
<evidence type="ECO:0000313" key="3">
    <source>
        <dbReference type="Proteomes" id="UP001153076"/>
    </source>
</evidence>